<gene>
    <name evidence="1" type="ORF">J4051_06255</name>
</gene>
<comment type="caution">
    <text evidence="1">The sequence shown here is derived from an EMBL/GenBank/DDBJ whole genome shotgun (WGS) entry which is preliminary data.</text>
</comment>
<organism evidence="1 2">
    <name type="scientific">Gelidibacter pelagius</name>
    <dbReference type="NCBI Taxonomy" id="2819985"/>
    <lineage>
        <taxon>Bacteria</taxon>
        <taxon>Pseudomonadati</taxon>
        <taxon>Bacteroidota</taxon>
        <taxon>Flavobacteriia</taxon>
        <taxon>Flavobacteriales</taxon>
        <taxon>Flavobacteriaceae</taxon>
        <taxon>Gelidibacter</taxon>
    </lineage>
</organism>
<dbReference type="RefSeq" id="WP_208233012.1">
    <property type="nucleotide sequence ID" value="NZ_JAGEVG010000006.1"/>
</dbReference>
<protein>
    <submittedName>
        <fullName evidence="1">ATPase</fullName>
    </submittedName>
</protein>
<dbReference type="InterPro" id="IPR027417">
    <property type="entry name" value="P-loop_NTPase"/>
</dbReference>
<keyword evidence="2" id="KW-1185">Reference proteome</keyword>
<accession>A0ABS3SQ78</accession>
<dbReference type="EMBL" id="JAGEVG010000006">
    <property type="protein sequence ID" value="MBO3097862.1"/>
    <property type="molecule type" value="Genomic_DNA"/>
</dbReference>
<evidence type="ECO:0000313" key="2">
    <source>
        <dbReference type="Proteomes" id="UP000681315"/>
    </source>
</evidence>
<dbReference type="Gene3D" id="3.40.50.300">
    <property type="entry name" value="P-loop containing nucleotide triphosphate hydrolases"/>
    <property type="match status" value="1"/>
</dbReference>
<sequence>MADPSKIIENEIEYSIGNFTGFEMIYDFDKILIYLDVKGKSLFGVDFKIHKGDEEVILKLCNYIVKDVKSCQKHDIDTEKNILLSGPVGCGKTSIFKLIQCIVPRQRAIEIIPCRNIVFGFNHLGYKIIEDYENGGNICFDDLGIEPYGSHYGRDCNVMGEILISRYELFLKSSFKTHATTNLDSKELEERYGNRVISRMREMFNLVSFNSETLDKRK</sequence>
<evidence type="ECO:0000313" key="1">
    <source>
        <dbReference type="EMBL" id="MBO3097862.1"/>
    </source>
</evidence>
<proteinExistence type="predicted"/>
<reference evidence="1 2" key="1">
    <citation type="submission" date="2021-03" db="EMBL/GenBank/DDBJ databases">
        <title>Gelidibacter sp. nov., isolated from costal sediment.</title>
        <authorList>
            <person name="Lun K.-Y."/>
        </authorList>
    </citation>
    <scope>NUCLEOTIDE SEQUENCE [LARGE SCALE GENOMIC DNA]</scope>
    <source>
        <strain evidence="1 2">DF109</strain>
    </source>
</reference>
<dbReference type="SUPFAM" id="SSF52540">
    <property type="entry name" value="P-loop containing nucleoside triphosphate hydrolases"/>
    <property type="match status" value="1"/>
</dbReference>
<dbReference type="Proteomes" id="UP000681315">
    <property type="component" value="Unassembled WGS sequence"/>
</dbReference>
<name>A0ABS3SQ78_9FLAO</name>